<keyword evidence="3" id="KW-1185">Reference proteome</keyword>
<dbReference type="PANTHER" id="PTHR33990">
    <property type="entry name" value="PROTEIN YJDN-RELATED"/>
    <property type="match status" value="1"/>
</dbReference>
<dbReference type="InterPro" id="IPR029068">
    <property type="entry name" value="Glyas_Bleomycin-R_OHBP_Dase"/>
</dbReference>
<dbReference type="GO" id="GO:0032259">
    <property type="term" value="P:methylation"/>
    <property type="evidence" value="ECO:0007669"/>
    <property type="project" value="UniProtKB-KW"/>
</dbReference>
<keyword evidence="2" id="KW-0489">Methyltransferase</keyword>
<dbReference type="CDD" id="cd06588">
    <property type="entry name" value="PhnB_like"/>
    <property type="match status" value="1"/>
</dbReference>
<sequence>MATLKHKIVPHLWFDREAQEAAEFYTAIFDDARITSRVTISDTPSGRVEVVSFELLGQPFMAISAGPLFSFNEAISFMVKCDSQQEIDDYWQRLCADGGQAVECGWLKDRFGLSWQIVPAIMDELLQNGSAEQVARLTQAMLGMKKLDIAALERAWLGQDPADG</sequence>
<keyword evidence="2" id="KW-0830">Ubiquinone</keyword>
<protein>
    <submittedName>
        <fullName evidence="2">3-demethylubiquinone-9 3-methyltransferase</fullName>
    </submittedName>
</protein>
<dbReference type="KEGG" id="zdf:AN401_08305"/>
<dbReference type="Pfam" id="PF06983">
    <property type="entry name" value="3-dmu-9_3-mt"/>
    <property type="match status" value="1"/>
</dbReference>
<dbReference type="Gene3D" id="3.10.180.10">
    <property type="entry name" value="2,3-Dihydroxybiphenyl 1,2-Dioxygenase, domain 1"/>
    <property type="match status" value="1"/>
</dbReference>
<dbReference type="SUPFAM" id="SSF54593">
    <property type="entry name" value="Glyoxalase/Bleomycin resistance protein/Dihydroxybiphenyl dioxygenase"/>
    <property type="match status" value="1"/>
</dbReference>
<feature type="domain" description="PhnB-like" evidence="1">
    <location>
        <begin position="7"/>
        <end position="118"/>
    </location>
</feature>
<organism evidence="2 3">
    <name type="scientific">Zobellella denitrificans</name>
    <dbReference type="NCBI Taxonomy" id="347534"/>
    <lineage>
        <taxon>Bacteria</taxon>
        <taxon>Pseudomonadati</taxon>
        <taxon>Pseudomonadota</taxon>
        <taxon>Gammaproteobacteria</taxon>
        <taxon>Aeromonadales</taxon>
        <taxon>Aeromonadaceae</taxon>
        <taxon>Zobellella</taxon>
    </lineage>
</organism>
<keyword evidence="2" id="KW-0808">Transferase</keyword>
<dbReference type="GO" id="GO:0008168">
    <property type="term" value="F:methyltransferase activity"/>
    <property type="evidence" value="ECO:0007669"/>
    <property type="project" value="UniProtKB-KW"/>
</dbReference>
<name>A0A291HP65_9GAMM</name>
<dbReference type="AlphaFoldDB" id="A0A291HP65"/>
<dbReference type="RefSeq" id="WP_096779070.1">
    <property type="nucleotide sequence ID" value="NZ_CP012621.1"/>
</dbReference>
<dbReference type="Proteomes" id="UP000217763">
    <property type="component" value="Chromosome"/>
</dbReference>
<dbReference type="PANTHER" id="PTHR33990:SF2">
    <property type="entry name" value="PHNB-LIKE DOMAIN-CONTAINING PROTEIN"/>
    <property type="match status" value="1"/>
</dbReference>
<reference evidence="3" key="1">
    <citation type="submission" date="2015-09" db="EMBL/GenBank/DDBJ databases">
        <authorList>
            <person name="Shao Z."/>
            <person name="Wang L."/>
        </authorList>
    </citation>
    <scope>NUCLEOTIDE SEQUENCE [LARGE SCALE GENOMIC DNA]</scope>
    <source>
        <strain evidence="3">F13-1</strain>
    </source>
</reference>
<dbReference type="EMBL" id="CP012621">
    <property type="protein sequence ID" value="ATG73861.1"/>
    <property type="molecule type" value="Genomic_DNA"/>
</dbReference>
<evidence type="ECO:0000313" key="3">
    <source>
        <dbReference type="Proteomes" id="UP000217763"/>
    </source>
</evidence>
<dbReference type="InterPro" id="IPR028973">
    <property type="entry name" value="PhnB-like"/>
</dbReference>
<proteinExistence type="predicted"/>
<accession>A0A291HP65</accession>
<dbReference type="InterPro" id="IPR009725">
    <property type="entry name" value="3_dmu_93_MTrfase"/>
</dbReference>
<evidence type="ECO:0000259" key="1">
    <source>
        <dbReference type="Pfam" id="PF06983"/>
    </source>
</evidence>
<gene>
    <name evidence="2" type="ORF">AN401_08305</name>
</gene>
<dbReference type="PIRSF" id="PIRSF021700">
    <property type="entry name" value="3_dmu_93_MTrfase"/>
    <property type="match status" value="1"/>
</dbReference>
<evidence type="ECO:0000313" key="2">
    <source>
        <dbReference type="EMBL" id="ATG73861.1"/>
    </source>
</evidence>